<comment type="caution">
    <text evidence="1">The sequence shown here is derived from an EMBL/GenBank/DDBJ whole genome shotgun (WGS) entry which is preliminary data.</text>
</comment>
<accession>A0ABV7UIA6</accession>
<keyword evidence="2" id="KW-1185">Reference proteome</keyword>
<sequence>MTSFEIQETLFPTPQGNVKGTLIALVTLSSGKTRRVGHAYLYLPHRPDEKLSIDIPKAVPSKDLAVVITALTAFSERYSSHSKIS</sequence>
<protein>
    <submittedName>
        <fullName evidence="1">Uncharacterized protein</fullName>
    </submittedName>
</protein>
<dbReference type="RefSeq" id="WP_191320860.1">
    <property type="nucleotide sequence ID" value="NZ_BNCG01000027.1"/>
</dbReference>
<reference evidence="2" key="1">
    <citation type="journal article" date="2019" name="Int. J. Syst. Evol. Microbiol.">
        <title>The Global Catalogue of Microorganisms (GCM) 10K type strain sequencing project: providing services to taxonomists for standard genome sequencing and annotation.</title>
        <authorList>
            <consortium name="The Broad Institute Genomics Platform"/>
            <consortium name="The Broad Institute Genome Sequencing Center for Infectious Disease"/>
            <person name="Wu L."/>
            <person name="Ma J."/>
        </authorList>
    </citation>
    <scope>NUCLEOTIDE SEQUENCE [LARGE SCALE GENOMIC DNA]</scope>
    <source>
        <strain evidence="2">KCTC 42282</strain>
    </source>
</reference>
<organism evidence="1 2">
    <name type="scientific">Camelimonas fluminis</name>
    <dbReference type="NCBI Taxonomy" id="1576911"/>
    <lineage>
        <taxon>Bacteria</taxon>
        <taxon>Pseudomonadati</taxon>
        <taxon>Pseudomonadota</taxon>
        <taxon>Alphaproteobacteria</taxon>
        <taxon>Hyphomicrobiales</taxon>
        <taxon>Chelatococcaceae</taxon>
        <taxon>Camelimonas</taxon>
    </lineage>
</organism>
<name>A0ABV7UIA6_9HYPH</name>
<dbReference type="EMBL" id="JBHRYC010000065">
    <property type="protein sequence ID" value="MFC3638316.1"/>
    <property type="molecule type" value="Genomic_DNA"/>
</dbReference>
<evidence type="ECO:0000313" key="2">
    <source>
        <dbReference type="Proteomes" id="UP001595704"/>
    </source>
</evidence>
<gene>
    <name evidence="1" type="ORF">ACFONL_13190</name>
</gene>
<dbReference type="Proteomes" id="UP001595704">
    <property type="component" value="Unassembled WGS sequence"/>
</dbReference>
<proteinExistence type="predicted"/>
<evidence type="ECO:0000313" key="1">
    <source>
        <dbReference type="EMBL" id="MFC3638316.1"/>
    </source>
</evidence>